<feature type="compositionally biased region" description="Low complexity" evidence="1">
    <location>
        <begin position="99"/>
        <end position="127"/>
    </location>
</feature>
<evidence type="ECO:0000313" key="2">
    <source>
        <dbReference type="EMBL" id="KAE8269834.1"/>
    </source>
</evidence>
<feature type="region of interest" description="Disordered" evidence="1">
    <location>
        <begin position="1"/>
        <end position="39"/>
    </location>
</feature>
<name>A0A8X7T613_9BASI</name>
<evidence type="ECO:0000313" key="3">
    <source>
        <dbReference type="Proteomes" id="UP000078113"/>
    </source>
</evidence>
<keyword evidence="3" id="KW-1185">Reference proteome</keyword>
<feature type="compositionally biased region" description="Polar residues" evidence="1">
    <location>
        <begin position="24"/>
        <end position="35"/>
    </location>
</feature>
<dbReference type="Proteomes" id="UP000078113">
    <property type="component" value="Unassembled WGS sequence"/>
</dbReference>
<protein>
    <submittedName>
        <fullName evidence="2">Uncharacterized protein</fullName>
    </submittedName>
</protein>
<dbReference type="EMBL" id="LWDG02000076">
    <property type="protein sequence ID" value="KAE8269834.1"/>
    <property type="molecule type" value="Genomic_DNA"/>
</dbReference>
<comment type="caution">
    <text evidence="2">The sequence shown here is derived from an EMBL/GenBank/DDBJ whole genome shotgun (WGS) entry which is preliminary data.</text>
</comment>
<accession>A0A8X7T613</accession>
<reference evidence="2" key="1">
    <citation type="submission" date="2016-04" db="EMBL/GenBank/DDBJ databases">
        <authorList>
            <person name="Nguyen H.D."/>
            <person name="Samba Siva P."/>
            <person name="Cullis J."/>
            <person name="Levesque C.A."/>
            <person name="Hambleton S."/>
        </authorList>
    </citation>
    <scope>NUCLEOTIDE SEQUENCE</scope>
    <source>
        <strain evidence="2">DAOMC 236422</strain>
    </source>
</reference>
<feature type="region of interest" description="Disordered" evidence="1">
    <location>
        <begin position="82"/>
        <end position="127"/>
    </location>
</feature>
<organism evidence="2 3">
    <name type="scientific">Tilletia walkeri</name>
    <dbReference type="NCBI Taxonomy" id="117179"/>
    <lineage>
        <taxon>Eukaryota</taxon>
        <taxon>Fungi</taxon>
        <taxon>Dikarya</taxon>
        <taxon>Basidiomycota</taxon>
        <taxon>Ustilaginomycotina</taxon>
        <taxon>Exobasidiomycetes</taxon>
        <taxon>Tilletiales</taxon>
        <taxon>Tilletiaceae</taxon>
        <taxon>Tilletia</taxon>
    </lineage>
</organism>
<gene>
    <name evidence="2" type="ORF">A4X09_0g2510</name>
</gene>
<reference evidence="2" key="2">
    <citation type="journal article" date="2019" name="IMA Fungus">
        <title>Genome sequencing and comparison of five Tilletia species to identify candidate genes for the detection of regulated species infecting wheat.</title>
        <authorList>
            <person name="Nguyen H.D.T."/>
            <person name="Sultana T."/>
            <person name="Kesanakurti P."/>
            <person name="Hambleton S."/>
        </authorList>
    </citation>
    <scope>NUCLEOTIDE SEQUENCE</scope>
    <source>
        <strain evidence="2">DAOMC 236422</strain>
    </source>
</reference>
<proteinExistence type="predicted"/>
<feature type="compositionally biased region" description="Basic residues" evidence="1">
    <location>
        <begin position="89"/>
        <end position="98"/>
    </location>
</feature>
<sequence length="207" mass="22744">MTSRNPSVVAASQRGRAQVARQLARTSEQNAQPTKISLPVLQQQREQLPLRRTASPSINPLPLPVPICQPFPIHSTSFPLFAQQEKKSDRHRKQRPRQARSAGASASALAEPSADFASSGSVQVGDSDSQRTNIALDLMQQDVAFDGSGDYYDWPVDVETETHNGDLAMADMATLLFSQKKAYLARIDARTWAVEDIADGVVQVRFE</sequence>
<evidence type="ECO:0000256" key="1">
    <source>
        <dbReference type="SAM" id="MobiDB-lite"/>
    </source>
</evidence>
<dbReference type="AlphaFoldDB" id="A0A8X7T613"/>